<name>K8EK70_9CHLO</name>
<dbReference type="PANTHER" id="PTHR33383">
    <property type="entry name" value="MEMBRANE PROTEIN INSERTION EFFICIENCY FACTOR-RELATED"/>
    <property type="match status" value="1"/>
</dbReference>
<feature type="compositionally biased region" description="Basic and acidic residues" evidence="1">
    <location>
        <begin position="146"/>
        <end position="159"/>
    </location>
</feature>
<dbReference type="PANTHER" id="PTHR33383:SF1">
    <property type="entry name" value="MEMBRANE PROTEIN INSERTION EFFICIENCY FACTOR-RELATED"/>
    <property type="match status" value="1"/>
</dbReference>
<evidence type="ECO:0000313" key="2">
    <source>
        <dbReference type="EMBL" id="CCO18379.1"/>
    </source>
</evidence>
<organism evidence="2 3">
    <name type="scientific">Bathycoccus prasinos</name>
    <dbReference type="NCBI Taxonomy" id="41875"/>
    <lineage>
        <taxon>Eukaryota</taxon>
        <taxon>Viridiplantae</taxon>
        <taxon>Chlorophyta</taxon>
        <taxon>Mamiellophyceae</taxon>
        <taxon>Mamiellales</taxon>
        <taxon>Bathycoccaceae</taxon>
        <taxon>Bathycoccus</taxon>
    </lineage>
</organism>
<dbReference type="Pfam" id="PF01809">
    <property type="entry name" value="YidD"/>
    <property type="match status" value="1"/>
</dbReference>
<feature type="compositionally biased region" description="Low complexity" evidence="1">
    <location>
        <begin position="106"/>
        <end position="115"/>
    </location>
</feature>
<accession>K8EK70</accession>
<keyword evidence="3" id="KW-1185">Reference proteome</keyword>
<dbReference type="EMBL" id="FO082269">
    <property type="protein sequence ID" value="CCO18379.1"/>
    <property type="molecule type" value="Genomic_DNA"/>
</dbReference>
<dbReference type="GeneID" id="19013407"/>
<feature type="region of interest" description="Disordered" evidence="1">
    <location>
        <begin position="1"/>
        <end position="54"/>
    </location>
</feature>
<dbReference type="KEGG" id="bpg:Bathy10g03320"/>
<feature type="compositionally biased region" description="Acidic residues" evidence="1">
    <location>
        <begin position="118"/>
        <end position="133"/>
    </location>
</feature>
<dbReference type="HAMAP" id="MF_00386">
    <property type="entry name" value="UPF0161_YidD"/>
    <property type="match status" value="1"/>
</dbReference>
<feature type="compositionally biased region" description="Basic residues" evidence="1">
    <location>
        <begin position="24"/>
        <end position="44"/>
    </location>
</feature>
<evidence type="ECO:0000256" key="1">
    <source>
        <dbReference type="SAM" id="MobiDB-lite"/>
    </source>
</evidence>
<protein>
    <submittedName>
        <fullName evidence="2">Toxin-antitoxin system, toxin component</fullName>
    </submittedName>
</protein>
<evidence type="ECO:0000313" key="3">
    <source>
        <dbReference type="Proteomes" id="UP000198341"/>
    </source>
</evidence>
<dbReference type="STRING" id="41875.K8EK70"/>
<proteinExistence type="inferred from homology"/>
<gene>
    <name evidence="2" type="ordered locus">Bathy10g03320</name>
</gene>
<feature type="compositionally biased region" description="Polar residues" evidence="1">
    <location>
        <begin position="1"/>
        <end position="11"/>
    </location>
</feature>
<dbReference type="SMART" id="SM01234">
    <property type="entry name" value="Haemolytic"/>
    <property type="match status" value="1"/>
</dbReference>
<dbReference type="InterPro" id="IPR002696">
    <property type="entry name" value="Membr_insert_effic_factor_YidD"/>
</dbReference>
<dbReference type="NCBIfam" id="TIGR00278">
    <property type="entry name" value="membrane protein insertion efficiency factor YidD"/>
    <property type="match status" value="1"/>
</dbReference>
<feature type="region of interest" description="Disordered" evidence="1">
    <location>
        <begin position="106"/>
        <end position="159"/>
    </location>
</feature>
<dbReference type="Proteomes" id="UP000198341">
    <property type="component" value="Chromosome 10"/>
</dbReference>
<feature type="compositionally biased region" description="Low complexity" evidence="1">
    <location>
        <begin position="134"/>
        <end position="145"/>
    </location>
</feature>
<dbReference type="AlphaFoldDB" id="K8EK70"/>
<dbReference type="RefSeq" id="XP_007510846.1">
    <property type="nucleotide sequence ID" value="XM_007510784.1"/>
</dbReference>
<reference evidence="2 3" key="1">
    <citation type="submission" date="2011-10" db="EMBL/GenBank/DDBJ databases">
        <authorList>
            <person name="Genoscope - CEA"/>
        </authorList>
    </citation>
    <scope>NUCLEOTIDE SEQUENCE [LARGE SCALE GENOMIC DNA]</scope>
    <source>
        <strain evidence="2 3">RCC 1105</strain>
    </source>
</reference>
<feature type="compositionally biased region" description="Basic and acidic residues" evidence="1">
    <location>
        <begin position="13"/>
        <end position="23"/>
    </location>
</feature>
<sequence>MFITLRTSNTKCCPREGGVDSSRKGRTLSPHHHHHHQQRRRRERRTNVTANTSAHVNVDVVVAVKNRNRRKTRRGEEALKLECSRCVFNHHHHWMGGVFAGASSSSFTSLASSSGRNEDDESDEKKEEEEEEGNSSSSSSSSSSSDSDKSSKEENKQQEKDILVQLSLSLIDFYRNELSPFMPKSCRFIPSCSNYAFEAYTKYGASKGFILTAWRIARCNPFGGRGYDPPRWPPSFTRGGDGE</sequence>
<dbReference type="OrthoDB" id="1798at2759"/>
<dbReference type="eggNOG" id="ENOG502S1FR">
    <property type="taxonomic scope" value="Eukaryota"/>
</dbReference>